<sequence>MTEENKIQEDKVERQNVMVFDKIAFSRLVINELSKGREGRALLKKYKQSEVREIIENYKLPRNQDKLREISQLLFAKSPQYQRLIEYFSGMALFSHIITPIKDIRKYNKDKVYKQYSTIGELLKLMSLQHEMKKVMTVAFKEDVFFGYVHKDKKSFHIQPMDASMCKITSIEDGVYNYSIDMSTFQKDESRLVAYADEVQEKYMAWKRLKSKNPKISEWVELDADKTICIKVNEEMLESFPPFAGTFDAIFDIEGFKQLRKDKEELGNYMLLAQELPMRKESENNNDFMIDKDMMMFFHNMAVDTVPENVGVVTSPMPVKPITFDKDRADNDGVAKAERDFWSGSGTSQLLFNADKSTSQGLLMSIKTDEQIVFGVLTQIERWLNRYLKFMFSDLLFNVSILHITHYNQKEKFDMYIQAGQFGFPVKSHIGAVVGLDPIETMNMAYLENDILEFHEKFIPLMSSHTMSGDELINKDGRPTKDTKDKSDETARSEDKPN</sequence>
<evidence type="ECO:0008006" key="4">
    <source>
        <dbReference type="Google" id="ProtNLM"/>
    </source>
</evidence>
<gene>
    <name evidence="2" type="ORF">vBBcoS136_00130</name>
</gene>
<dbReference type="EMBL" id="MH884508">
    <property type="protein sequence ID" value="AYP68245.1"/>
    <property type="molecule type" value="Genomic_DNA"/>
</dbReference>
<accession>A0A3G3BVG4</accession>
<feature type="region of interest" description="Disordered" evidence="1">
    <location>
        <begin position="470"/>
        <end position="498"/>
    </location>
</feature>
<reference evidence="2 3" key="1">
    <citation type="submission" date="2018-09" db="EMBL/GenBank/DDBJ databases">
        <title>Comparative Genomic Analysis of Eight Novel Haloalkaliphilic Bacteriophages from Lake Elmenteita, Kenya.</title>
        <authorList>
            <person name="Akhwale J.K."/>
        </authorList>
    </citation>
    <scope>NUCLEOTIDE SEQUENCE [LARGE SCALE GENOMIC DNA]</scope>
</reference>
<keyword evidence="3" id="KW-1185">Reference proteome</keyword>
<evidence type="ECO:0000256" key="1">
    <source>
        <dbReference type="SAM" id="MobiDB-lite"/>
    </source>
</evidence>
<proteinExistence type="predicted"/>
<name>A0A3G3BVG4_9CAUD</name>
<protein>
    <recommendedName>
        <fullName evidence="4">Portal protein</fullName>
    </recommendedName>
</protein>
<dbReference type="Proteomes" id="UP000274199">
    <property type="component" value="Segment"/>
</dbReference>
<evidence type="ECO:0000313" key="2">
    <source>
        <dbReference type="EMBL" id="AYP68245.1"/>
    </source>
</evidence>
<organism evidence="2 3">
    <name type="scientific">Bacillus phage vB_BcoS-136</name>
    <dbReference type="NCBI Taxonomy" id="2419619"/>
    <lineage>
        <taxon>Viruses</taxon>
        <taxon>Duplodnaviria</taxon>
        <taxon>Heunggongvirae</taxon>
        <taxon>Uroviricota</taxon>
        <taxon>Caudoviricetes</taxon>
        <taxon>Heleneionescovirinae</taxon>
        <taxon>Kenyattavirus</taxon>
        <taxon>Kenyattavirus kv136</taxon>
    </lineage>
</organism>
<evidence type="ECO:0000313" key="3">
    <source>
        <dbReference type="Proteomes" id="UP000274199"/>
    </source>
</evidence>
<feature type="compositionally biased region" description="Basic and acidic residues" evidence="1">
    <location>
        <begin position="472"/>
        <end position="498"/>
    </location>
</feature>